<evidence type="ECO:0000313" key="1">
    <source>
        <dbReference type="EMBL" id="KAJ4391682.1"/>
    </source>
</evidence>
<dbReference type="OrthoDB" id="10266018at2759"/>
<evidence type="ECO:0000313" key="2">
    <source>
        <dbReference type="Proteomes" id="UP001140453"/>
    </source>
</evidence>
<accession>A0A9W9CWL7</accession>
<comment type="caution">
    <text evidence="1">The sequence shown here is derived from an EMBL/GenBank/DDBJ whole genome shotgun (WGS) entry which is preliminary data.</text>
</comment>
<gene>
    <name evidence="1" type="ORF">N0V93_005301</name>
</gene>
<proteinExistence type="predicted"/>
<name>A0A9W9CWL7_9PEZI</name>
<reference evidence="1" key="1">
    <citation type="submission" date="2022-10" db="EMBL/GenBank/DDBJ databases">
        <title>Tapping the CABI collections for fungal endophytes: first genome assemblies for Collariella, Neodidymelliopsis, Ascochyta clinopodiicola, Didymella pomorum, Didymosphaeria variabile, Neocosmospora piperis and Neocucurbitaria cava.</title>
        <authorList>
            <person name="Hill R."/>
        </authorList>
    </citation>
    <scope>NUCLEOTIDE SEQUENCE</scope>
    <source>
        <strain evidence="1">IMI 355082</strain>
    </source>
</reference>
<protein>
    <submittedName>
        <fullName evidence="1">Uncharacterized protein</fullName>
    </submittedName>
</protein>
<organism evidence="1 2">
    <name type="scientific">Gnomoniopsis smithogilvyi</name>
    <dbReference type="NCBI Taxonomy" id="1191159"/>
    <lineage>
        <taxon>Eukaryota</taxon>
        <taxon>Fungi</taxon>
        <taxon>Dikarya</taxon>
        <taxon>Ascomycota</taxon>
        <taxon>Pezizomycotina</taxon>
        <taxon>Sordariomycetes</taxon>
        <taxon>Sordariomycetidae</taxon>
        <taxon>Diaporthales</taxon>
        <taxon>Gnomoniaceae</taxon>
        <taxon>Gnomoniopsis</taxon>
    </lineage>
</organism>
<dbReference type="Proteomes" id="UP001140453">
    <property type="component" value="Unassembled WGS sequence"/>
</dbReference>
<dbReference type="AlphaFoldDB" id="A0A9W9CWL7"/>
<keyword evidence="2" id="KW-1185">Reference proteome</keyword>
<sequence>MAETKSLATLSKTRLQKEALLERAMNSRASGPSEPKSSVLWVFINDFTDSDNQAAALVWAKFLAKHPDLKGIYIAEPRHVDLGYYTTSKDFGQIISLVGRLRPKLESGDEPIKTVLAGKLTEDDIDNSTIDDSTANGRPLTKDERNLLQRCIKPDKNKDELRDAKADAIRHAELLIMDFLSTMKTDGQPAFDAYIDRRCLREGLESPINLKTHYHEELVFRTAEELTEFEKIKDKEIPLSDKAKELRTWYKHSIDRKLRDFENIKPWQDLQDYQVLFDEMRQKDRVIVFGGCSLTILKELLKQDDSLSRKVEYYQQGGTFNPKLNILGNPLNFALNLDAAEFVFKNAERLAKFRLIPTDTTKKLEYSLQGLTKWSAPIGLHSLGFYGKVDIWDLKDRTPEEQHPSASTQDIIRWRSNLIFNDSEYTDPSFRAYKVVMADLSAYLISFTDAFKEYKCLQGVLKSYELGVKSTTNGNKMKLEVDEDSSVKALMLTLPQGQDVILVEDTLNLINTAIETGSSSFKASPAVGTKEIQDSAGR</sequence>
<dbReference type="EMBL" id="JAPEVB010000003">
    <property type="protein sequence ID" value="KAJ4391682.1"/>
    <property type="molecule type" value="Genomic_DNA"/>
</dbReference>